<dbReference type="SMART" id="SM00490">
    <property type="entry name" value="HELICc"/>
    <property type="match status" value="1"/>
</dbReference>
<feature type="domain" description="Helicase C-terminal" evidence="6">
    <location>
        <begin position="585"/>
        <end position="784"/>
    </location>
</feature>
<keyword evidence="2" id="KW-0378">Hydrolase</keyword>
<keyword evidence="4" id="KW-0067">ATP-binding</keyword>
<dbReference type="Proteomes" id="UP000622604">
    <property type="component" value="Unassembled WGS sequence"/>
</dbReference>
<dbReference type="InterPro" id="IPR011545">
    <property type="entry name" value="DEAD/DEAH_box_helicase_dom"/>
</dbReference>
<dbReference type="PANTHER" id="PTHR47961">
    <property type="entry name" value="DNA POLYMERASE THETA, PUTATIVE (AFU_ORTHOLOGUE AFUA_1G05260)-RELATED"/>
    <property type="match status" value="1"/>
</dbReference>
<keyword evidence="1" id="KW-0547">Nucleotide-binding</keyword>
<dbReference type="PROSITE" id="PS51192">
    <property type="entry name" value="HELICASE_ATP_BIND_1"/>
    <property type="match status" value="1"/>
</dbReference>
<dbReference type="GO" id="GO:0004386">
    <property type="term" value="F:helicase activity"/>
    <property type="evidence" value="ECO:0007669"/>
    <property type="project" value="UniProtKB-KW"/>
</dbReference>
<sequence length="1060" mass="115881">MYDPVTAALLRSAPELPNLNPTDLPQLLTSHYAKIVSTRLGGEEQSNNQDEWSLDKIADTFELIVSVSEDGAIRRPSAFVAASAQLIIARRQKLLNDGEEIPINISRDRLSPELAAVLLFLSSEQYADAHEAASQISNQSENQSPIAFIITNHIIDLAKGNLSDIVVRGEARAVELSRIAVDPNEDTATLVMLHSLAQGIEFAAKSILGLGDQQQSPKFIFEKVKSLSAILSESDTFPRIEYIYPGIYHLSSLLVAAYEGISESSLTNLPVPQGCDPEFWIQWISFRANKFPYVWPNHRKALDEGFHNSGVSAVMVLPTGAGKTTVSSIKIATVLGQGKKVIFLAPTHALVEQLTTDLQEMFPKDILGSSVSSDFDLLFRVDTTLPEIEVMTPERCLAMLSFSPDSFEDVGLLIFDECHLLSPQSGRIRRSLDSMLCVLAFNKIAPDADTLFLSAMVENGQEFAAWVSQLLGRSCISVDLLWKPSRQARGIVIYKEGEIEAIKIRALDVQRRMNKESGSAAANLRAAASRELQITPHAIWGLQHNWLDQVNNSAACSFTKLIDGPVALSGALNEYGLAIKPNVNNVSAKIAEISAKNNLKTIIFVNQKSHAISTAKNISNSLSLNILPTAQENLRWDALELELGDLKHSLIIKGNAAVPHNASMLRMERELSEHMYKREGGAMVIVATPTLAQGLNLPAQLAILAGDKRAEVESGGRESLEAHELLNAAARAGRAGHLANGIVLLVPEPALSFPENQQLDKRVVEKLQALIPEDDHCVEISDPLGIILDRISAGNTADKDVVYMVNRLATLNDAENDENTLFSLGKSFAAYRLRGSGEEQRFKSQLAELTSLVAAEANDDIDQALSILASQSGLPPIVIFRLKKKVELDIGKLPSSISDWVTWLINWLTLDIDARELLLFDTRSSILGATGNNKSGDITEQVLNDLIPGINAWIFGLPLKDIEFALGGEPDSNSQTKKSCPRARELVGTVLPRAFSFIMGLVTRVVAEVNPYEMQENLSPDVVDCLSTAIRLGYDTPQKLNFAFSNPLILSRVGVHRAYS</sequence>
<dbReference type="Pfam" id="PF00270">
    <property type="entry name" value="DEAD"/>
    <property type="match status" value="1"/>
</dbReference>
<proteinExistence type="predicted"/>
<name>A0A8H9IC60_9ALTE</name>
<evidence type="ECO:0000259" key="5">
    <source>
        <dbReference type="PROSITE" id="PS51192"/>
    </source>
</evidence>
<dbReference type="RefSeq" id="WP_191865681.1">
    <property type="nucleotide sequence ID" value="NZ_BMZC01000004.1"/>
</dbReference>
<dbReference type="InterPro" id="IPR027417">
    <property type="entry name" value="P-loop_NTPase"/>
</dbReference>
<evidence type="ECO:0000256" key="1">
    <source>
        <dbReference type="ARBA" id="ARBA00022741"/>
    </source>
</evidence>
<evidence type="ECO:0000256" key="2">
    <source>
        <dbReference type="ARBA" id="ARBA00022801"/>
    </source>
</evidence>
<evidence type="ECO:0000256" key="3">
    <source>
        <dbReference type="ARBA" id="ARBA00022806"/>
    </source>
</evidence>
<reference evidence="7" key="2">
    <citation type="submission" date="2020-09" db="EMBL/GenBank/DDBJ databases">
        <authorList>
            <person name="Sun Q."/>
            <person name="Kim S."/>
        </authorList>
    </citation>
    <scope>NUCLEOTIDE SEQUENCE</scope>
    <source>
        <strain evidence="7">KCTC 32337</strain>
    </source>
</reference>
<dbReference type="EMBL" id="BMZC01000004">
    <property type="protein sequence ID" value="GGZ58379.1"/>
    <property type="molecule type" value="Genomic_DNA"/>
</dbReference>
<keyword evidence="3" id="KW-0347">Helicase</keyword>
<dbReference type="GO" id="GO:0003676">
    <property type="term" value="F:nucleic acid binding"/>
    <property type="evidence" value="ECO:0007669"/>
    <property type="project" value="InterPro"/>
</dbReference>
<dbReference type="GO" id="GO:0005524">
    <property type="term" value="F:ATP binding"/>
    <property type="evidence" value="ECO:0007669"/>
    <property type="project" value="UniProtKB-KW"/>
</dbReference>
<protein>
    <recommendedName>
        <fullName evidence="9">DEAD/DEAH box helicase</fullName>
    </recommendedName>
</protein>
<organism evidence="7 8">
    <name type="scientific">Paraglaciecola chathamensis</name>
    <dbReference type="NCBI Taxonomy" id="368405"/>
    <lineage>
        <taxon>Bacteria</taxon>
        <taxon>Pseudomonadati</taxon>
        <taxon>Pseudomonadota</taxon>
        <taxon>Gammaproteobacteria</taxon>
        <taxon>Alteromonadales</taxon>
        <taxon>Alteromonadaceae</taxon>
        <taxon>Paraglaciecola</taxon>
    </lineage>
</organism>
<evidence type="ECO:0000256" key="4">
    <source>
        <dbReference type="ARBA" id="ARBA00022840"/>
    </source>
</evidence>
<reference evidence="7" key="1">
    <citation type="journal article" date="2014" name="Int. J. Syst. Evol. Microbiol.">
        <title>Complete genome sequence of Corynebacterium casei LMG S-19264T (=DSM 44701T), isolated from a smear-ripened cheese.</title>
        <authorList>
            <consortium name="US DOE Joint Genome Institute (JGI-PGF)"/>
            <person name="Walter F."/>
            <person name="Albersmeier A."/>
            <person name="Kalinowski J."/>
            <person name="Ruckert C."/>
        </authorList>
    </citation>
    <scope>NUCLEOTIDE SEQUENCE</scope>
    <source>
        <strain evidence="7">KCTC 32337</strain>
    </source>
</reference>
<dbReference type="Gene3D" id="3.40.50.300">
    <property type="entry name" value="P-loop containing nucleotide triphosphate hydrolases"/>
    <property type="match status" value="2"/>
</dbReference>
<dbReference type="InterPro" id="IPR050474">
    <property type="entry name" value="Hel308_SKI2-like"/>
</dbReference>
<gene>
    <name evidence="7" type="ORF">GCM10011274_15390</name>
</gene>
<dbReference type="InterPro" id="IPR001650">
    <property type="entry name" value="Helicase_C-like"/>
</dbReference>
<dbReference type="SUPFAM" id="SSF52540">
    <property type="entry name" value="P-loop containing nucleoside triphosphate hydrolases"/>
    <property type="match status" value="1"/>
</dbReference>
<accession>A0A8H9IC60</accession>
<dbReference type="AlphaFoldDB" id="A0A8H9IC60"/>
<dbReference type="GO" id="GO:0016787">
    <property type="term" value="F:hydrolase activity"/>
    <property type="evidence" value="ECO:0007669"/>
    <property type="project" value="UniProtKB-KW"/>
</dbReference>
<evidence type="ECO:0008006" key="9">
    <source>
        <dbReference type="Google" id="ProtNLM"/>
    </source>
</evidence>
<dbReference type="InterPro" id="IPR014001">
    <property type="entry name" value="Helicase_ATP-bd"/>
</dbReference>
<evidence type="ECO:0000259" key="6">
    <source>
        <dbReference type="PROSITE" id="PS51194"/>
    </source>
</evidence>
<evidence type="ECO:0000313" key="8">
    <source>
        <dbReference type="Proteomes" id="UP000622604"/>
    </source>
</evidence>
<dbReference type="PANTHER" id="PTHR47961:SF6">
    <property type="entry name" value="DNA-DIRECTED DNA POLYMERASE"/>
    <property type="match status" value="1"/>
</dbReference>
<dbReference type="PROSITE" id="PS51194">
    <property type="entry name" value="HELICASE_CTER"/>
    <property type="match status" value="1"/>
</dbReference>
<comment type="caution">
    <text evidence="7">The sequence shown here is derived from an EMBL/GenBank/DDBJ whole genome shotgun (WGS) entry which is preliminary data.</text>
</comment>
<evidence type="ECO:0000313" key="7">
    <source>
        <dbReference type="EMBL" id="GGZ58379.1"/>
    </source>
</evidence>
<feature type="domain" description="Helicase ATP-binding" evidence="5">
    <location>
        <begin position="304"/>
        <end position="475"/>
    </location>
</feature>
<dbReference type="SMART" id="SM00487">
    <property type="entry name" value="DEXDc"/>
    <property type="match status" value="1"/>
</dbReference>